<name>A0A165GAH7_9BASI</name>
<proteinExistence type="predicted"/>
<dbReference type="AlphaFoldDB" id="A0A165GAH7"/>
<feature type="region of interest" description="Disordered" evidence="1">
    <location>
        <begin position="14"/>
        <end position="94"/>
    </location>
</feature>
<dbReference type="InParanoid" id="A0A165GAH7"/>
<gene>
    <name evidence="2" type="ORF">CALCODRAFT_266154</name>
</gene>
<accession>A0A165GAH7</accession>
<feature type="compositionally biased region" description="Polar residues" evidence="1">
    <location>
        <begin position="54"/>
        <end position="68"/>
    </location>
</feature>
<feature type="compositionally biased region" description="Basic residues" evidence="1">
    <location>
        <begin position="242"/>
        <end position="251"/>
    </location>
</feature>
<evidence type="ECO:0000313" key="3">
    <source>
        <dbReference type="Proteomes" id="UP000076842"/>
    </source>
</evidence>
<reference evidence="2 3" key="1">
    <citation type="journal article" date="2016" name="Mol. Biol. Evol.">
        <title>Comparative Genomics of Early-Diverging Mushroom-Forming Fungi Provides Insights into the Origins of Lignocellulose Decay Capabilities.</title>
        <authorList>
            <person name="Nagy L.G."/>
            <person name="Riley R."/>
            <person name="Tritt A."/>
            <person name="Adam C."/>
            <person name="Daum C."/>
            <person name="Floudas D."/>
            <person name="Sun H."/>
            <person name="Yadav J.S."/>
            <person name="Pangilinan J."/>
            <person name="Larsson K.H."/>
            <person name="Matsuura K."/>
            <person name="Barry K."/>
            <person name="Labutti K."/>
            <person name="Kuo R."/>
            <person name="Ohm R.A."/>
            <person name="Bhattacharya S.S."/>
            <person name="Shirouzu T."/>
            <person name="Yoshinaga Y."/>
            <person name="Martin F.M."/>
            <person name="Grigoriev I.V."/>
            <person name="Hibbett D.S."/>
        </authorList>
    </citation>
    <scope>NUCLEOTIDE SEQUENCE [LARGE SCALE GENOMIC DNA]</scope>
    <source>
        <strain evidence="2 3">HHB12733</strain>
    </source>
</reference>
<sequence length="257" mass="27268">MWASRVRPCSFRTREDVGRGYGGEERRRRGQCCSGQRPGGHSGVCLCMPGGHRPSTSHAGPQWGTNRAPSAGIQSPDPFARPPPPLSTPPPPLSLSLHPSTLLLSLPPPLIPPSAQSTITTGTHPLPAHTHSTTPTPTPAPTPQQRTSEIPAATTTNTVNNNKSAASKRPVQPPIARFIPPPSALPRTPSDPQAPGHRSSPREALPLSAPNGQQDDAEPNVLSIKRKERAAAVQHPLVSVFRAHRATRPRPHPTPAS</sequence>
<evidence type="ECO:0000256" key="1">
    <source>
        <dbReference type="SAM" id="MobiDB-lite"/>
    </source>
</evidence>
<feature type="compositionally biased region" description="Low complexity" evidence="1">
    <location>
        <begin position="152"/>
        <end position="168"/>
    </location>
</feature>
<feature type="region of interest" description="Disordered" evidence="1">
    <location>
        <begin position="107"/>
        <end position="257"/>
    </location>
</feature>
<feature type="compositionally biased region" description="Pro residues" evidence="1">
    <location>
        <begin position="79"/>
        <end position="93"/>
    </location>
</feature>
<dbReference type="EMBL" id="KV423958">
    <property type="protein sequence ID" value="KZT57820.1"/>
    <property type="molecule type" value="Genomic_DNA"/>
</dbReference>
<dbReference type="Proteomes" id="UP000076842">
    <property type="component" value="Unassembled WGS sequence"/>
</dbReference>
<organism evidence="2 3">
    <name type="scientific">Calocera cornea HHB12733</name>
    <dbReference type="NCBI Taxonomy" id="1353952"/>
    <lineage>
        <taxon>Eukaryota</taxon>
        <taxon>Fungi</taxon>
        <taxon>Dikarya</taxon>
        <taxon>Basidiomycota</taxon>
        <taxon>Agaricomycotina</taxon>
        <taxon>Dacrymycetes</taxon>
        <taxon>Dacrymycetales</taxon>
        <taxon>Dacrymycetaceae</taxon>
        <taxon>Calocera</taxon>
    </lineage>
</organism>
<keyword evidence="3" id="KW-1185">Reference proteome</keyword>
<protein>
    <submittedName>
        <fullName evidence="2">Uncharacterized protein</fullName>
    </submittedName>
</protein>
<evidence type="ECO:0000313" key="2">
    <source>
        <dbReference type="EMBL" id="KZT57820.1"/>
    </source>
</evidence>
<feature type="compositionally biased region" description="Low complexity" evidence="1">
    <location>
        <begin position="123"/>
        <end position="135"/>
    </location>
</feature>
<feature type="compositionally biased region" description="Basic and acidic residues" evidence="1">
    <location>
        <begin position="14"/>
        <end position="27"/>
    </location>
</feature>